<reference evidence="2" key="1">
    <citation type="submission" date="2014-09" db="EMBL/GenBank/DDBJ databases">
        <authorList>
            <person name="Gomez-Valero L."/>
        </authorList>
    </citation>
    <scope>NUCLEOTIDE SEQUENCE [LARGE SCALE GENOMIC DNA]</scope>
    <source>
        <strain evidence="2">ATCC35250</strain>
    </source>
</reference>
<dbReference type="AlphaFoldDB" id="A0A0A8UU02"/>
<name>A0A0A8UU02_LEGHA</name>
<evidence type="ECO:0000313" key="2">
    <source>
        <dbReference type="Proteomes" id="UP000032803"/>
    </source>
</evidence>
<evidence type="ECO:0000313" key="1">
    <source>
        <dbReference type="EMBL" id="CEK10562.1"/>
    </source>
</evidence>
<gene>
    <name evidence="1" type="ORF">LHA_1520</name>
</gene>
<organism evidence="1 2">
    <name type="scientific">Legionella hackeliae</name>
    <dbReference type="NCBI Taxonomy" id="449"/>
    <lineage>
        <taxon>Bacteria</taxon>
        <taxon>Pseudomonadati</taxon>
        <taxon>Pseudomonadota</taxon>
        <taxon>Gammaproteobacteria</taxon>
        <taxon>Legionellales</taxon>
        <taxon>Legionellaceae</taxon>
        <taxon>Legionella</taxon>
    </lineage>
</organism>
<protein>
    <submittedName>
        <fullName evidence="1">Uncharacterized protein</fullName>
    </submittedName>
</protein>
<dbReference type="Proteomes" id="UP000032803">
    <property type="component" value="Chromosome I"/>
</dbReference>
<dbReference type="PATRIC" id="fig|449.7.peg.740"/>
<sequence length="138" mass="16064">MFFKPDKKTKKSETEYPYDLFIPIVEQIRDYKNIRTWCLAMQSNVARKFYPSIELLEQCESSRLRSNQQLSCYIISLNTTEYSQLQVTPSNAHIRVGFLSFEAERIQSLVTINKENNLEHVNPFYSGINQARAITCAA</sequence>
<keyword evidence="2" id="KW-1185">Reference proteome</keyword>
<dbReference type="HOGENOM" id="CLU_1852694_0_0_6"/>
<accession>A0A0A8UU02</accession>
<dbReference type="OrthoDB" id="5652792at2"/>
<dbReference type="EMBL" id="LN681225">
    <property type="protein sequence ID" value="CEK10562.1"/>
    <property type="molecule type" value="Genomic_DNA"/>
</dbReference>
<dbReference type="RefSeq" id="WP_045105916.1">
    <property type="nucleotide sequence ID" value="NZ_LN681225.1"/>
</dbReference>
<dbReference type="KEGG" id="lha:LHA_1520"/>
<proteinExistence type="predicted"/>